<keyword evidence="6" id="KW-0418">Kinase</keyword>
<gene>
    <name evidence="6" type="ORF">CEX98_20650</name>
</gene>
<dbReference type="SUPFAM" id="SSF55874">
    <property type="entry name" value="ATPase domain of HSP90 chaperone/DNA topoisomerase II/histidine kinase"/>
    <property type="match status" value="1"/>
</dbReference>
<evidence type="ECO:0000256" key="2">
    <source>
        <dbReference type="ARBA" id="ARBA00012438"/>
    </source>
</evidence>
<dbReference type="InterPro" id="IPR003594">
    <property type="entry name" value="HATPase_dom"/>
</dbReference>
<comment type="caution">
    <text evidence="6">The sequence shown here is derived from an EMBL/GenBank/DDBJ whole genome shotgun (WGS) entry which is preliminary data.</text>
</comment>
<dbReference type="InterPro" id="IPR004358">
    <property type="entry name" value="Sig_transdc_His_kin-like_C"/>
</dbReference>
<dbReference type="EMBL" id="NKHF01000101">
    <property type="protein sequence ID" value="PCK29930.1"/>
    <property type="molecule type" value="Genomic_DNA"/>
</dbReference>
<protein>
    <recommendedName>
        <fullName evidence="2">histidine kinase</fullName>
        <ecNumber evidence="2">2.7.13.3</ecNumber>
    </recommendedName>
</protein>
<accession>A0A2A5JKG5</accession>
<dbReference type="EC" id="2.7.13.3" evidence="2"/>
<evidence type="ECO:0000313" key="7">
    <source>
        <dbReference type="Proteomes" id="UP000228621"/>
    </source>
</evidence>
<dbReference type="GO" id="GO:0000155">
    <property type="term" value="F:phosphorelay sensor kinase activity"/>
    <property type="evidence" value="ECO:0007669"/>
    <property type="project" value="InterPro"/>
</dbReference>
<dbReference type="AlphaFoldDB" id="A0A2A5JKG5"/>
<dbReference type="SUPFAM" id="SSF47384">
    <property type="entry name" value="Homodimeric domain of signal transducing histidine kinase"/>
    <property type="match status" value="1"/>
</dbReference>
<keyword evidence="3" id="KW-0597">Phosphoprotein</keyword>
<evidence type="ECO:0000256" key="1">
    <source>
        <dbReference type="ARBA" id="ARBA00000085"/>
    </source>
</evidence>
<keyword evidence="4" id="KW-0175">Coiled coil</keyword>
<dbReference type="PANTHER" id="PTHR43065:SF42">
    <property type="entry name" value="TWO-COMPONENT SENSOR PPRA"/>
    <property type="match status" value="1"/>
</dbReference>
<dbReference type="SMART" id="SM00387">
    <property type="entry name" value="HATPase_c"/>
    <property type="match status" value="1"/>
</dbReference>
<dbReference type="CDD" id="cd00082">
    <property type="entry name" value="HisKA"/>
    <property type="match status" value="1"/>
</dbReference>
<dbReference type="Gene3D" id="1.10.287.130">
    <property type="match status" value="1"/>
</dbReference>
<feature type="coiled-coil region" evidence="4">
    <location>
        <begin position="7"/>
        <end position="56"/>
    </location>
</feature>
<evidence type="ECO:0000313" key="6">
    <source>
        <dbReference type="EMBL" id="PCK29930.1"/>
    </source>
</evidence>
<dbReference type="Pfam" id="PF02518">
    <property type="entry name" value="HATPase_c"/>
    <property type="match status" value="1"/>
</dbReference>
<feature type="domain" description="Histidine kinase" evidence="5">
    <location>
        <begin position="68"/>
        <end position="316"/>
    </location>
</feature>
<proteinExistence type="predicted"/>
<dbReference type="Proteomes" id="UP000228621">
    <property type="component" value="Unassembled WGS sequence"/>
</dbReference>
<evidence type="ECO:0000256" key="3">
    <source>
        <dbReference type="ARBA" id="ARBA00022553"/>
    </source>
</evidence>
<organism evidence="6 7">
    <name type="scientific">Pseudoalteromonas piscicida</name>
    <dbReference type="NCBI Taxonomy" id="43662"/>
    <lineage>
        <taxon>Bacteria</taxon>
        <taxon>Pseudomonadati</taxon>
        <taxon>Pseudomonadota</taxon>
        <taxon>Gammaproteobacteria</taxon>
        <taxon>Alteromonadales</taxon>
        <taxon>Pseudoalteromonadaceae</taxon>
        <taxon>Pseudoalteromonas</taxon>
    </lineage>
</organism>
<dbReference type="PROSITE" id="PS50109">
    <property type="entry name" value="HIS_KIN"/>
    <property type="match status" value="1"/>
</dbReference>
<dbReference type="InterPro" id="IPR003661">
    <property type="entry name" value="HisK_dim/P_dom"/>
</dbReference>
<comment type="catalytic activity">
    <reaction evidence="1">
        <text>ATP + protein L-histidine = ADP + protein N-phospho-L-histidine.</text>
        <dbReference type="EC" id="2.7.13.3"/>
    </reaction>
</comment>
<reference evidence="7" key="1">
    <citation type="journal article" date="2019" name="Genome Announc.">
        <title>Draft Genome Sequence of Pseudoalteromonas piscicida Strain 36Y ROTHPW, an Hypersaline Seawater Isolate from the South Coast of Sonora, Mexico.</title>
        <authorList>
            <person name="Sanchez-Diaz R."/>
            <person name="Molina-Garza Z.J."/>
            <person name="Cruz-Suarez L.E."/>
            <person name="Selvin J."/>
            <person name="Kiran G.S."/>
            <person name="Ibarra-Gamez J.C."/>
            <person name="Gomez-Gil B."/>
            <person name="Galaviz-Silva L."/>
        </authorList>
    </citation>
    <scope>NUCLEOTIDE SEQUENCE [LARGE SCALE GENOMIC DNA]</scope>
    <source>
        <strain evidence="7">36Y_RITHPW</strain>
    </source>
</reference>
<keyword evidence="7" id="KW-1185">Reference proteome</keyword>
<dbReference type="Gene3D" id="3.30.565.10">
    <property type="entry name" value="Histidine kinase-like ATPase, C-terminal domain"/>
    <property type="match status" value="1"/>
</dbReference>
<name>A0A2A5JKG5_PSEO7</name>
<dbReference type="OrthoDB" id="9772100at2"/>
<evidence type="ECO:0000259" key="5">
    <source>
        <dbReference type="PROSITE" id="PS50109"/>
    </source>
</evidence>
<dbReference type="RefSeq" id="WP_099643887.1">
    <property type="nucleotide sequence ID" value="NZ_NKHF01000101.1"/>
</dbReference>
<dbReference type="InterPro" id="IPR005467">
    <property type="entry name" value="His_kinase_dom"/>
</dbReference>
<sequence length="325" mass="35853">MQEDNEYKKAYLREKRARDEVESLLEEKTRALYLANQTLERQLEQLKNQQAVLINNDRMATLGTLSSGVAHELNNPLAYVAGNLEALHYYVPVLLELIDTVKVSTQAQLTSDTLAMKLNDIYVSKNLGDLAEDLPELIDDTLHGCERIKTIVGDLMNFSRSNNDSFAKAPLKPIVEDTLRLLNGQLKGLELTIAVEEVPAILCKDGAIKQAIINLLANAKYAVEMSHKPHKAIEVLLALGHEENIVLSISDNGIGIDPDVIPRLFDPFFTTKPVGEGTGMGLAVTHAIVKEHQGKIEVQSQEGVGSQFTVSLPLALKREAEPQFP</sequence>
<keyword evidence="6" id="KW-0808">Transferase</keyword>
<dbReference type="InterPro" id="IPR036097">
    <property type="entry name" value="HisK_dim/P_sf"/>
</dbReference>
<dbReference type="InterPro" id="IPR036890">
    <property type="entry name" value="HATPase_C_sf"/>
</dbReference>
<dbReference type="PANTHER" id="PTHR43065">
    <property type="entry name" value="SENSOR HISTIDINE KINASE"/>
    <property type="match status" value="1"/>
</dbReference>
<evidence type="ECO:0000256" key="4">
    <source>
        <dbReference type="SAM" id="Coils"/>
    </source>
</evidence>
<dbReference type="PRINTS" id="PR00344">
    <property type="entry name" value="BCTRLSENSOR"/>
</dbReference>